<evidence type="ECO:0000256" key="4">
    <source>
        <dbReference type="ARBA" id="ARBA00023026"/>
    </source>
</evidence>
<dbReference type="Proteomes" id="UP001302676">
    <property type="component" value="Unassembled WGS sequence"/>
</dbReference>
<dbReference type="GeneID" id="87815805"/>
<evidence type="ECO:0000256" key="3">
    <source>
        <dbReference type="ARBA" id="ARBA00022989"/>
    </source>
</evidence>
<evidence type="ECO:0000256" key="8">
    <source>
        <dbReference type="SAM" id="MobiDB-lite"/>
    </source>
</evidence>
<keyword evidence="4" id="KW-0843">Virulence</keyword>
<sequence length="244" mass="26923">MATKDGSTYSPVGRLSSESGTGFLTGSHRERSPRQRTWAGPRVTLLLSAALLVSNGIWAGIFGGYNIASKHEHMSASPEMDMLNHADHDRLSTAFHWNTPFSDDNKTVSNPLWSGLFPRGAGLVTVEKDWATAQHLPQSLANPGDDNSSVYFVAGFHQLHCVTVVRAALYHFKEGKEQTVPWKHVTHCLDSLRQLVQCKADAALLYTEDTNVFGDGQIHQCNDWTALTIWASDHAFEQQLPPSP</sequence>
<feature type="transmembrane region" description="Helical" evidence="9">
    <location>
        <begin position="43"/>
        <end position="65"/>
    </location>
</feature>
<evidence type="ECO:0000313" key="11">
    <source>
        <dbReference type="Proteomes" id="UP001302676"/>
    </source>
</evidence>
<dbReference type="GO" id="GO:0016020">
    <property type="term" value="C:membrane"/>
    <property type="evidence" value="ECO:0007669"/>
    <property type="project" value="UniProtKB-SubCell"/>
</dbReference>
<feature type="compositionally biased region" description="Polar residues" evidence="8">
    <location>
        <begin position="1"/>
        <end position="24"/>
    </location>
</feature>
<keyword evidence="5 9" id="KW-0472">Membrane</keyword>
<reference evidence="10" key="1">
    <citation type="journal article" date="2023" name="Mol. Phylogenet. Evol.">
        <title>Genome-scale phylogeny and comparative genomics of the fungal order Sordariales.</title>
        <authorList>
            <person name="Hensen N."/>
            <person name="Bonometti L."/>
            <person name="Westerberg I."/>
            <person name="Brannstrom I.O."/>
            <person name="Guillou S."/>
            <person name="Cros-Aarteil S."/>
            <person name="Calhoun S."/>
            <person name="Haridas S."/>
            <person name="Kuo A."/>
            <person name="Mondo S."/>
            <person name="Pangilinan J."/>
            <person name="Riley R."/>
            <person name="LaButti K."/>
            <person name="Andreopoulos B."/>
            <person name="Lipzen A."/>
            <person name="Chen C."/>
            <person name="Yan M."/>
            <person name="Daum C."/>
            <person name="Ng V."/>
            <person name="Clum A."/>
            <person name="Steindorff A."/>
            <person name="Ohm R.A."/>
            <person name="Martin F."/>
            <person name="Silar P."/>
            <person name="Natvig D.O."/>
            <person name="Lalanne C."/>
            <person name="Gautier V."/>
            <person name="Ament-Velasquez S.L."/>
            <person name="Kruys A."/>
            <person name="Hutchinson M.I."/>
            <person name="Powell A.J."/>
            <person name="Barry K."/>
            <person name="Miller A.N."/>
            <person name="Grigoriev I.V."/>
            <person name="Debuchy R."/>
            <person name="Gladieux P."/>
            <person name="Hiltunen Thoren M."/>
            <person name="Johannesson H."/>
        </authorList>
    </citation>
    <scope>NUCLEOTIDE SEQUENCE</scope>
    <source>
        <strain evidence="10">CBS 141.50</strain>
    </source>
</reference>
<comment type="similarity">
    <text evidence="7">Belongs to the ustYa family.</text>
</comment>
<feature type="region of interest" description="Disordered" evidence="8">
    <location>
        <begin position="1"/>
        <end position="36"/>
    </location>
</feature>
<keyword evidence="6" id="KW-0325">Glycoprotein</keyword>
<comment type="caution">
    <text evidence="10">The sequence shown here is derived from an EMBL/GenBank/DDBJ whole genome shotgun (WGS) entry which is preliminary data.</text>
</comment>
<gene>
    <name evidence="10" type="ORF">C8A04DRAFT_24519</name>
</gene>
<organism evidence="10 11">
    <name type="scientific">Dichotomopilus funicola</name>
    <dbReference type="NCBI Taxonomy" id="1934379"/>
    <lineage>
        <taxon>Eukaryota</taxon>
        <taxon>Fungi</taxon>
        <taxon>Dikarya</taxon>
        <taxon>Ascomycota</taxon>
        <taxon>Pezizomycotina</taxon>
        <taxon>Sordariomycetes</taxon>
        <taxon>Sordariomycetidae</taxon>
        <taxon>Sordariales</taxon>
        <taxon>Chaetomiaceae</taxon>
        <taxon>Dichotomopilus</taxon>
    </lineage>
</organism>
<dbReference type="Pfam" id="PF11807">
    <property type="entry name" value="UstYa"/>
    <property type="match status" value="1"/>
</dbReference>
<evidence type="ECO:0000256" key="5">
    <source>
        <dbReference type="ARBA" id="ARBA00023136"/>
    </source>
</evidence>
<dbReference type="InterPro" id="IPR021765">
    <property type="entry name" value="UstYa-like"/>
</dbReference>
<dbReference type="GO" id="GO:0043386">
    <property type="term" value="P:mycotoxin biosynthetic process"/>
    <property type="evidence" value="ECO:0007669"/>
    <property type="project" value="InterPro"/>
</dbReference>
<dbReference type="EMBL" id="MU853556">
    <property type="protein sequence ID" value="KAK4147277.1"/>
    <property type="molecule type" value="Genomic_DNA"/>
</dbReference>
<evidence type="ECO:0000256" key="2">
    <source>
        <dbReference type="ARBA" id="ARBA00022692"/>
    </source>
</evidence>
<evidence type="ECO:0000256" key="9">
    <source>
        <dbReference type="SAM" id="Phobius"/>
    </source>
</evidence>
<dbReference type="PANTHER" id="PTHR33365">
    <property type="entry name" value="YALI0B05434P"/>
    <property type="match status" value="1"/>
</dbReference>
<evidence type="ECO:0000256" key="1">
    <source>
        <dbReference type="ARBA" id="ARBA00004167"/>
    </source>
</evidence>
<reference evidence="10" key="2">
    <citation type="submission" date="2023-05" db="EMBL/GenBank/DDBJ databases">
        <authorList>
            <consortium name="Lawrence Berkeley National Laboratory"/>
            <person name="Steindorff A."/>
            <person name="Hensen N."/>
            <person name="Bonometti L."/>
            <person name="Westerberg I."/>
            <person name="Brannstrom I.O."/>
            <person name="Guillou S."/>
            <person name="Cros-Aarteil S."/>
            <person name="Calhoun S."/>
            <person name="Haridas S."/>
            <person name="Kuo A."/>
            <person name="Mondo S."/>
            <person name="Pangilinan J."/>
            <person name="Riley R."/>
            <person name="Labutti K."/>
            <person name="Andreopoulos B."/>
            <person name="Lipzen A."/>
            <person name="Chen C."/>
            <person name="Yanf M."/>
            <person name="Daum C."/>
            <person name="Ng V."/>
            <person name="Clum A."/>
            <person name="Ohm R."/>
            <person name="Martin F."/>
            <person name="Silar P."/>
            <person name="Natvig D."/>
            <person name="Lalanne C."/>
            <person name="Gautier V."/>
            <person name="Ament-Velasquez S.L."/>
            <person name="Kruys A."/>
            <person name="Hutchinson M.I."/>
            <person name="Powell A.J."/>
            <person name="Barry K."/>
            <person name="Miller A.N."/>
            <person name="Grigoriev I.V."/>
            <person name="Debuchy R."/>
            <person name="Gladieux P."/>
            <person name="Thoren M.H."/>
            <person name="Johannesson H."/>
        </authorList>
    </citation>
    <scope>NUCLEOTIDE SEQUENCE</scope>
    <source>
        <strain evidence="10">CBS 141.50</strain>
    </source>
</reference>
<comment type="subcellular location">
    <subcellularLocation>
        <location evidence="1">Membrane</location>
        <topology evidence="1">Single-pass membrane protein</topology>
    </subcellularLocation>
</comment>
<keyword evidence="2 9" id="KW-0812">Transmembrane</keyword>
<evidence type="ECO:0000256" key="7">
    <source>
        <dbReference type="ARBA" id="ARBA00035112"/>
    </source>
</evidence>
<proteinExistence type="inferred from homology"/>
<keyword evidence="11" id="KW-1185">Reference proteome</keyword>
<dbReference type="AlphaFoldDB" id="A0AAN6ZQM6"/>
<keyword evidence="3 9" id="KW-1133">Transmembrane helix</keyword>
<evidence type="ECO:0000256" key="6">
    <source>
        <dbReference type="ARBA" id="ARBA00023180"/>
    </source>
</evidence>
<accession>A0AAN6ZQM6</accession>
<name>A0AAN6ZQM6_9PEZI</name>
<evidence type="ECO:0000313" key="10">
    <source>
        <dbReference type="EMBL" id="KAK4147277.1"/>
    </source>
</evidence>
<protein>
    <submittedName>
        <fullName evidence="10">Uncharacterized protein</fullName>
    </submittedName>
</protein>
<dbReference type="PANTHER" id="PTHR33365:SF6">
    <property type="entry name" value="OXIDASE USTYA"/>
    <property type="match status" value="1"/>
</dbReference>
<dbReference type="RefSeq" id="XP_062640648.1">
    <property type="nucleotide sequence ID" value="XM_062779192.1"/>
</dbReference>